<feature type="transmembrane region" description="Helical" evidence="2">
    <location>
        <begin position="280"/>
        <end position="301"/>
    </location>
</feature>
<proteinExistence type="predicted"/>
<feature type="transmembrane region" description="Helical" evidence="2">
    <location>
        <begin position="152"/>
        <end position="173"/>
    </location>
</feature>
<name>A0ABN3LE92_9ACTN</name>
<dbReference type="PANTHER" id="PTHR36844:SF1">
    <property type="entry name" value="PROTEASE PRSW"/>
    <property type="match status" value="1"/>
</dbReference>
<keyword evidence="4" id="KW-1185">Reference proteome</keyword>
<evidence type="ECO:0008006" key="5">
    <source>
        <dbReference type="Google" id="ProtNLM"/>
    </source>
</evidence>
<keyword evidence="2" id="KW-0812">Transmembrane</keyword>
<organism evidence="3 4">
    <name type="scientific">Streptomyces graminearus</name>
    <dbReference type="NCBI Taxonomy" id="284030"/>
    <lineage>
        <taxon>Bacteria</taxon>
        <taxon>Bacillati</taxon>
        <taxon>Actinomycetota</taxon>
        <taxon>Actinomycetes</taxon>
        <taxon>Kitasatosporales</taxon>
        <taxon>Streptomycetaceae</taxon>
        <taxon>Streptomyces</taxon>
    </lineage>
</organism>
<evidence type="ECO:0000256" key="2">
    <source>
        <dbReference type="SAM" id="Phobius"/>
    </source>
</evidence>
<dbReference type="Proteomes" id="UP001501721">
    <property type="component" value="Unassembled WGS sequence"/>
</dbReference>
<dbReference type="InterPro" id="IPR026898">
    <property type="entry name" value="PrsW"/>
</dbReference>
<feature type="transmembrane region" description="Helical" evidence="2">
    <location>
        <begin position="86"/>
        <end position="113"/>
    </location>
</feature>
<feature type="region of interest" description="Disordered" evidence="1">
    <location>
        <begin position="1"/>
        <end position="20"/>
    </location>
</feature>
<accession>A0ABN3LE92</accession>
<gene>
    <name evidence="3" type="ORF">GCM10010422_27590</name>
</gene>
<dbReference type="EMBL" id="BAAATL010000011">
    <property type="protein sequence ID" value="GAA2481384.1"/>
    <property type="molecule type" value="Genomic_DNA"/>
</dbReference>
<sequence length="320" mass="32874">MSHPPPPGTPKARIPHPQQPPPPYPRIGAGLWRRCLVGGLAVWVPAAGLALATRSAAALVVPVLLGAFLAPVVFVLWAYERHGRDLGVSAVLGCFLAGGALGVLGACLTAASAPHPSPGRYLTVALTEEAAKLAALAFALRRQPAVHGMRAGLVLGAAVGVGFAALESTGHALDAALWAPDPWGQLETELVRGLLAPLGQGAWTAVAGGVLLALRRPDGRFRYAPPVIAAGMGVALLHALADTARGLSPWLVVRLTGRGVETGLFAPGYPPQPSAAQQHLLTLVSALGPALVALAGLSWALSLARRNPPYPPCPPWKNTP</sequence>
<reference evidence="3 4" key="1">
    <citation type="journal article" date="2019" name="Int. J. Syst. Evol. Microbiol.">
        <title>The Global Catalogue of Microorganisms (GCM) 10K type strain sequencing project: providing services to taxonomists for standard genome sequencing and annotation.</title>
        <authorList>
            <consortium name="The Broad Institute Genomics Platform"/>
            <consortium name="The Broad Institute Genome Sequencing Center for Infectious Disease"/>
            <person name="Wu L."/>
            <person name="Ma J."/>
        </authorList>
    </citation>
    <scope>NUCLEOTIDE SEQUENCE [LARGE SCALE GENOMIC DNA]</scope>
    <source>
        <strain evidence="3 4">JCM 6923</strain>
    </source>
</reference>
<evidence type="ECO:0000313" key="3">
    <source>
        <dbReference type="EMBL" id="GAA2481384.1"/>
    </source>
</evidence>
<dbReference type="PANTHER" id="PTHR36844">
    <property type="entry name" value="PROTEASE PRSW"/>
    <property type="match status" value="1"/>
</dbReference>
<comment type="caution">
    <text evidence="3">The sequence shown here is derived from an EMBL/GenBank/DDBJ whole genome shotgun (WGS) entry which is preliminary data.</text>
</comment>
<dbReference type="RefSeq" id="WP_346078994.1">
    <property type="nucleotide sequence ID" value="NZ_BAAATL010000011.1"/>
</dbReference>
<evidence type="ECO:0000313" key="4">
    <source>
        <dbReference type="Proteomes" id="UP001501721"/>
    </source>
</evidence>
<feature type="transmembrane region" description="Helical" evidence="2">
    <location>
        <begin position="221"/>
        <end position="241"/>
    </location>
</feature>
<feature type="transmembrane region" description="Helical" evidence="2">
    <location>
        <begin position="35"/>
        <end position="53"/>
    </location>
</feature>
<protein>
    <recommendedName>
        <fullName evidence="5">PrsW family intramembrane metalloprotease</fullName>
    </recommendedName>
</protein>
<keyword evidence="2" id="KW-1133">Transmembrane helix</keyword>
<keyword evidence="2" id="KW-0472">Membrane</keyword>
<feature type="transmembrane region" description="Helical" evidence="2">
    <location>
        <begin position="59"/>
        <end position="79"/>
    </location>
</feature>
<dbReference type="Pfam" id="PF13367">
    <property type="entry name" value="PrsW-protease"/>
    <property type="match status" value="1"/>
</dbReference>
<evidence type="ECO:0000256" key="1">
    <source>
        <dbReference type="SAM" id="MobiDB-lite"/>
    </source>
</evidence>
<feature type="transmembrane region" description="Helical" evidence="2">
    <location>
        <begin position="193"/>
        <end position="214"/>
    </location>
</feature>